<evidence type="ECO:0000256" key="1">
    <source>
        <dbReference type="ARBA" id="ARBA00022603"/>
    </source>
</evidence>
<proteinExistence type="inferred from homology"/>
<dbReference type="GO" id="GO:0032259">
    <property type="term" value="P:methylation"/>
    <property type="evidence" value="ECO:0007669"/>
    <property type="project" value="UniProtKB-KW"/>
</dbReference>
<dbReference type="SUPFAM" id="SSF53335">
    <property type="entry name" value="S-adenosyl-L-methionine-dependent methyltransferases"/>
    <property type="match status" value="1"/>
</dbReference>
<name>A0A8R1IWY1_CAEJA</name>
<organism evidence="5 6">
    <name type="scientific">Caenorhabditis japonica</name>
    <dbReference type="NCBI Taxonomy" id="281687"/>
    <lineage>
        <taxon>Eukaryota</taxon>
        <taxon>Metazoa</taxon>
        <taxon>Ecdysozoa</taxon>
        <taxon>Nematoda</taxon>
        <taxon>Chromadorea</taxon>
        <taxon>Rhabditida</taxon>
        <taxon>Rhabditina</taxon>
        <taxon>Rhabditomorpha</taxon>
        <taxon>Rhabditoidea</taxon>
        <taxon>Rhabditidae</taxon>
        <taxon>Peloderinae</taxon>
        <taxon>Caenorhabditis</taxon>
    </lineage>
</organism>
<dbReference type="PANTHER" id="PTHR10509:SF93">
    <property type="entry name" value="CATECHOL O-METHYLTRANSFERASE DOMAIN-CONTAINING PROTEIN 1"/>
    <property type="match status" value="1"/>
</dbReference>
<dbReference type="GO" id="GO:0008757">
    <property type="term" value="F:S-adenosylmethionine-dependent methyltransferase activity"/>
    <property type="evidence" value="ECO:0007669"/>
    <property type="project" value="TreeGrafter"/>
</dbReference>
<dbReference type="CDD" id="cd02440">
    <property type="entry name" value="AdoMet_MTases"/>
    <property type="match status" value="1"/>
</dbReference>
<comment type="similarity">
    <text evidence="4">Belongs to the class I-like SAM-binding methyltransferase superfamily. Cation-dependent O-methyltransferase family.</text>
</comment>
<dbReference type="EnsemblMetazoa" id="CJA39817.1">
    <property type="protein sequence ID" value="CJA39817.1"/>
    <property type="gene ID" value="WBGene00215665"/>
</dbReference>
<keyword evidence="6" id="KW-1185">Reference proteome</keyword>
<dbReference type="InterPro" id="IPR029063">
    <property type="entry name" value="SAM-dependent_MTases_sf"/>
</dbReference>
<keyword evidence="3" id="KW-0949">S-adenosyl-L-methionine</keyword>
<dbReference type="GO" id="GO:0008171">
    <property type="term" value="F:O-methyltransferase activity"/>
    <property type="evidence" value="ECO:0007669"/>
    <property type="project" value="InterPro"/>
</dbReference>
<evidence type="ECO:0000313" key="5">
    <source>
        <dbReference type="EnsemblMetazoa" id="CJA39817.1"/>
    </source>
</evidence>
<evidence type="ECO:0008006" key="7">
    <source>
        <dbReference type="Google" id="ProtNLM"/>
    </source>
</evidence>
<evidence type="ECO:0000256" key="4">
    <source>
        <dbReference type="ARBA" id="ARBA00023453"/>
    </source>
</evidence>
<accession>A0A8R1IWY1</accession>
<keyword evidence="2" id="KW-0808">Transferase</keyword>
<dbReference type="AlphaFoldDB" id="A0A8R1IWY1"/>
<protein>
    <recommendedName>
        <fullName evidence="7">Caffeoyl-CoA O-methyltransferase</fullName>
    </recommendedName>
</protein>
<dbReference type="Gene3D" id="3.40.50.150">
    <property type="entry name" value="Vaccinia Virus protein VP39"/>
    <property type="match status" value="1"/>
</dbReference>
<evidence type="ECO:0000313" key="6">
    <source>
        <dbReference type="Proteomes" id="UP000005237"/>
    </source>
</evidence>
<sequence length="274" mass="30696">MYYYVFTNEVCKRRSDVPQFITAVSQRILRNSGKIAEQWSVEYQFQKCQSSTKSYQKSADPVIAYTAEHTTVQSPLQIELQKETLANATHAGMLGAPEVLTFGQNFIRSFGGKRILDIGTFTGASALAWALAVPDDGEVFTFDIDHTNYRKFGVPIISKCETTFKKIHLVEGPAVESLDKLIADGQAGTFDFAFIDADKTNYRNYYDKAVTLLRKGGVIFVDNSLWHGAVCDPARRSEESTKAIHEMNDKIYKDDRTYSALLNLGDGTHVAFKK</sequence>
<evidence type="ECO:0000256" key="3">
    <source>
        <dbReference type="ARBA" id="ARBA00022691"/>
    </source>
</evidence>
<dbReference type="Proteomes" id="UP000005237">
    <property type="component" value="Unassembled WGS sequence"/>
</dbReference>
<reference evidence="6" key="1">
    <citation type="submission" date="2010-08" db="EMBL/GenBank/DDBJ databases">
        <authorList>
            <consortium name="Caenorhabditis japonica Sequencing Consortium"/>
            <person name="Wilson R.K."/>
        </authorList>
    </citation>
    <scope>NUCLEOTIDE SEQUENCE [LARGE SCALE GENOMIC DNA]</scope>
    <source>
        <strain evidence="6">DF5081</strain>
    </source>
</reference>
<keyword evidence="1" id="KW-0489">Methyltransferase</keyword>
<reference evidence="5" key="2">
    <citation type="submission" date="2022-06" db="UniProtKB">
        <authorList>
            <consortium name="EnsemblMetazoa"/>
        </authorList>
    </citation>
    <scope>IDENTIFICATION</scope>
    <source>
        <strain evidence="5">DF5081</strain>
    </source>
</reference>
<dbReference type="PANTHER" id="PTHR10509">
    <property type="entry name" value="O-METHYLTRANSFERASE-RELATED"/>
    <property type="match status" value="1"/>
</dbReference>
<dbReference type="PROSITE" id="PS51682">
    <property type="entry name" value="SAM_OMT_I"/>
    <property type="match status" value="1"/>
</dbReference>
<dbReference type="InterPro" id="IPR050362">
    <property type="entry name" value="Cation-dep_OMT"/>
</dbReference>
<dbReference type="InterPro" id="IPR002935">
    <property type="entry name" value="SAM_O-MeTrfase"/>
</dbReference>
<evidence type="ECO:0000256" key="2">
    <source>
        <dbReference type="ARBA" id="ARBA00022679"/>
    </source>
</evidence>
<dbReference type="Pfam" id="PF01596">
    <property type="entry name" value="Methyltransf_3"/>
    <property type="match status" value="1"/>
</dbReference>